<proteinExistence type="predicted"/>
<organism evidence="2 3">
    <name type="scientific">Galerina marginata (strain CBS 339.88)</name>
    <dbReference type="NCBI Taxonomy" id="685588"/>
    <lineage>
        <taxon>Eukaryota</taxon>
        <taxon>Fungi</taxon>
        <taxon>Dikarya</taxon>
        <taxon>Basidiomycota</taxon>
        <taxon>Agaricomycotina</taxon>
        <taxon>Agaricomycetes</taxon>
        <taxon>Agaricomycetidae</taxon>
        <taxon>Agaricales</taxon>
        <taxon>Agaricineae</taxon>
        <taxon>Strophariaceae</taxon>
        <taxon>Galerina</taxon>
    </lineage>
</organism>
<evidence type="ECO:0000313" key="2">
    <source>
        <dbReference type="EMBL" id="KDR80170.1"/>
    </source>
</evidence>
<keyword evidence="1" id="KW-1133">Transmembrane helix</keyword>
<keyword evidence="1" id="KW-0812">Transmembrane</keyword>
<gene>
    <name evidence="2" type="ORF">GALMADRAFT_1183160</name>
</gene>
<sequence>MSQIVLHVEKGIQHKFLDYKMANRAIDRHSTLGRRVLGGLYSAMGLSWVIGTYGAVQRDSVE</sequence>
<dbReference type="EMBL" id="KL142372">
    <property type="protein sequence ID" value="KDR80170.1"/>
    <property type="molecule type" value="Genomic_DNA"/>
</dbReference>
<dbReference type="HOGENOM" id="CLU_2904344_0_0_1"/>
<feature type="transmembrane region" description="Helical" evidence="1">
    <location>
        <begin position="36"/>
        <end position="56"/>
    </location>
</feature>
<name>A0A067TAC9_GALM3</name>
<dbReference type="Proteomes" id="UP000027222">
    <property type="component" value="Unassembled WGS sequence"/>
</dbReference>
<keyword evidence="3" id="KW-1185">Reference proteome</keyword>
<protein>
    <submittedName>
        <fullName evidence="2">Uncharacterized protein</fullName>
    </submittedName>
</protein>
<reference evidence="3" key="1">
    <citation type="journal article" date="2014" name="Proc. Natl. Acad. Sci. U.S.A.">
        <title>Extensive sampling of basidiomycete genomes demonstrates inadequacy of the white-rot/brown-rot paradigm for wood decay fungi.</title>
        <authorList>
            <person name="Riley R."/>
            <person name="Salamov A.A."/>
            <person name="Brown D.W."/>
            <person name="Nagy L.G."/>
            <person name="Floudas D."/>
            <person name="Held B.W."/>
            <person name="Levasseur A."/>
            <person name="Lombard V."/>
            <person name="Morin E."/>
            <person name="Otillar R."/>
            <person name="Lindquist E.A."/>
            <person name="Sun H."/>
            <person name="LaButti K.M."/>
            <person name="Schmutz J."/>
            <person name="Jabbour D."/>
            <person name="Luo H."/>
            <person name="Baker S.E."/>
            <person name="Pisabarro A.G."/>
            <person name="Walton J.D."/>
            <person name="Blanchette R.A."/>
            <person name="Henrissat B."/>
            <person name="Martin F."/>
            <person name="Cullen D."/>
            <person name="Hibbett D.S."/>
            <person name="Grigoriev I.V."/>
        </authorList>
    </citation>
    <scope>NUCLEOTIDE SEQUENCE [LARGE SCALE GENOMIC DNA]</scope>
    <source>
        <strain evidence="3">CBS 339.88</strain>
    </source>
</reference>
<keyword evidence="1" id="KW-0472">Membrane</keyword>
<evidence type="ECO:0000256" key="1">
    <source>
        <dbReference type="SAM" id="Phobius"/>
    </source>
</evidence>
<evidence type="ECO:0000313" key="3">
    <source>
        <dbReference type="Proteomes" id="UP000027222"/>
    </source>
</evidence>
<accession>A0A067TAC9</accession>
<dbReference type="AlphaFoldDB" id="A0A067TAC9"/>